<protein>
    <submittedName>
        <fullName evidence="1">Uncharacterized protein</fullName>
    </submittedName>
</protein>
<name>A0A0L9UXA8_PHAAN</name>
<dbReference type="EMBL" id="CM003377">
    <property type="protein sequence ID" value="KOM47212.1"/>
    <property type="molecule type" value="Genomic_DNA"/>
</dbReference>
<accession>A0A0L9UXA8</accession>
<proteinExistence type="predicted"/>
<dbReference type="Proteomes" id="UP000053144">
    <property type="component" value="Chromosome 7"/>
</dbReference>
<sequence>MGEQEFGAAEYAYSLSEWIRLATSDRAKVARGVLSYICVKEIKCDSNGSKVWFQSMDSNGVEENSMEEFLSGCFKGCKYEYGKFSLGVHPDILMITYSQVEMAGACRENNRRS</sequence>
<evidence type="ECO:0000313" key="1">
    <source>
        <dbReference type="EMBL" id="KOM47212.1"/>
    </source>
</evidence>
<reference evidence="2" key="1">
    <citation type="journal article" date="2015" name="Proc. Natl. Acad. Sci. U.S.A.">
        <title>Genome sequencing of adzuki bean (Vigna angularis) provides insight into high starch and low fat accumulation and domestication.</title>
        <authorList>
            <person name="Yang K."/>
            <person name="Tian Z."/>
            <person name="Chen C."/>
            <person name="Luo L."/>
            <person name="Zhao B."/>
            <person name="Wang Z."/>
            <person name="Yu L."/>
            <person name="Li Y."/>
            <person name="Sun Y."/>
            <person name="Li W."/>
            <person name="Chen Y."/>
            <person name="Li Y."/>
            <person name="Zhang Y."/>
            <person name="Ai D."/>
            <person name="Zhao J."/>
            <person name="Shang C."/>
            <person name="Ma Y."/>
            <person name="Wu B."/>
            <person name="Wang M."/>
            <person name="Gao L."/>
            <person name="Sun D."/>
            <person name="Zhang P."/>
            <person name="Guo F."/>
            <person name="Wang W."/>
            <person name="Li Y."/>
            <person name="Wang J."/>
            <person name="Varshney R.K."/>
            <person name="Wang J."/>
            <person name="Ling H.Q."/>
            <person name="Wan P."/>
        </authorList>
    </citation>
    <scope>NUCLEOTIDE SEQUENCE</scope>
    <source>
        <strain evidence="2">cv. Jingnong 6</strain>
    </source>
</reference>
<gene>
    <name evidence="1" type="ORF">LR48_Vigan07g091600</name>
</gene>
<evidence type="ECO:0000313" key="2">
    <source>
        <dbReference type="Proteomes" id="UP000053144"/>
    </source>
</evidence>
<dbReference type="AlphaFoldDB" id="A0A0L9UXA8"/>
<organism evidence="1 2">
    <name type="scientific">Phaseolus angularis</name>
    <name type="common">Azuki bean</name>
    <name type="synonym">Vigna angularis</name>
    <dbReference type="NCBI Taxonomy" id="3914"/>
    <lineage>
        <taxon>Eukaryota</taxon>
        <taxon>Viridiplantae</taxon>
        <taxon>Streptophyta</taxon>
        <taxon>Embryophyta</taxon>
        <taxon>Tracheophyta</taxon>
        <taxon>Spermatophyta</taxon>
        <taxon>Magnoliopsida</taxon>
        <taxon>eudicotyledons</taxon>
        <taxon>Gunneridae</taxon>
        <taxon>Pentapetalae</taxon>
        <taxon>rosids</taxon>
        <taxon>fabids</taxon>
        <taxon>Fabales</taxon>
        <taxon>Fabaceae</taxon>
        <taxon>Papilionoideae</taxon>
        <taxon>50 kb inversion clade</taxon>
        <taxon>NPAAA clade</taxon>
        <taxon>indigoferoid/millettioid clade</taxon>
        <taxon>Phaseoleae</taxon>
        <taxon>Vigna</taxon>
    </lineage>
</organism>
<dbReference type="Gramene" id="KOM47212">
    <property type="protein sequence ID" value="KOM47212"/>
    <property type="gene ID" value="LR48_Vigan07g091600"/>
</dbReference>